<dbReference type="SUPFAM" id="SSF55785">
    <property type="entry name" value="PYP-like sensor domain (PAS domain)"/>
    <property type="match status" value="2"/>
</dbReference>
<keyword evidence="11" id="KW-1185">Reference proteome</keyword>
<dbReference type="PROSITE" id="PS50112">
    <property type="entry name" value="PAS"/>
    <property type="match status" value="2"/>
</dbReference>
<dbReference type="SMART" id="SM00091">
    <property type="entry name" value="PAS"/>
    <property type="match status" value="2"/>
</dbReference>
<accession>A0ABD6DKZ6</accession>
<dbReference type="InterPro" id="IPR011006">
    <property type="entry name" value="CheY-like_superfamily"/>
</dbReference>
<feature type="domain" description="PAS" evidence="8">
    <location>
        <begin position="264"/>
        <end position="334"/>
    </location>
</feature>
<dbReference type="NCBIfam" id="TIGR00229">
    <property type="entry name" value="sensory_box"/>
    <property type="match status" value="2"/>
</dbReference>
<comment type="caution">
    <text evidence="10">The sequence shown here is derived from an EMBL/GenBank/DDBJ whole genome shotgun (WGS) entry which is preliminary data.</text>
</comment>
<organism evidence="10 11">
    <name type="scientific">Haloarchaeobius litoreus</name>
    <dbReference type="NCBI Taxonomy" id="755306"/>
    <lineage>
        <taxon>Archaea</taxon>
        <taxon>Methanobacteriati</taxon>
        <taxon>Methanobacteriota</taxon>
        <taxon>Stenosarchaea group</taxon>
        <taxon>Halobacteria</taxon>
        <taxon>Halobacteriales</taxon>
        <taxon>Halorubellaceae</taxon>
        <taxon>Haloarchaeobius</taxon>
    </lineage>
</organism>
<dbReference type="GO" id="GO:0004673">
    <property type="term" value="F:protein histidine kinase activity"/>
    <property type="evidence" value="ECO:0007669"/>
    <property type="project" value="UniProtKB-EC"/>
</dbReference>
<protein>
    <recommendedName>
        <fullName evidence="2">histidine kinase</fullName>
        <ecNumber evidence="2">2.7.13.3</ecNumber>
    </recommendedName>
</protein>
<dbReference type="SMART" id="SM00448">
    <property type="entry name" value="REC"/>
    <property type="match status" value="1"/>
</dbReference>
<name>A0ABD6DKZ6_9EURY</name>
<dbReference type="Pfam" id="PF08448">
    <property type="entry name" value="PAS_4"/>
    <property type="match status" value="2"/>
</dbReference>
<dbReference type="Pfam" id="PF00072">
    <property type="entry name" value="Response_reg"/>
    <property type="match status" value="1"/>
</dbReference>
<sequence>MPRTIRVLHVDDDDALLDLTKTMLEREGEDITVESACSASGAMTCLRENGRIDCIVSDYEMPEMDGLDLLETVRGSRPDLPFVLFTGRGSEEIASRALSAGATEYLQKGAGTDQYTVLANRIRNAVAKRRAERERTHTQNRYQALIEHSSDLITILDENGVFEYTSPATRSVLGYEPEELIGEHSFEMVHPDDRSTVTDAFERMKADSSTTPSVSYRLQHADGEWRHLESNGTNRLEDPAIEGFVVNTRDVTERVEAEQLLSEEQELFDAALDALPHVFYVSNLDGSGWRWNRKLEEASGYSTAELRDIEIDEIFADEDVGKVESVIDRVLDGETVTYEARMETKSGELELRRISASLLTDEDGEPIGICGIGVGIDEDDE</sequence>
<evidence type="ECO:0000256" key="2">
    <source>
        <dbReference type="ARBA" id="ARBA00012438"/>
    </source>
</evidence>
<dbReference type="EMBL" id="JBHUDO010000002">
    <property type="protein sequence ID" value="MFD1645758.1"/>
    <property type="molecule type" value="Genomic_DNA"/>
</dbReference>
<dbReference type="InterPro" id="IPR052162">
    <property type="entry name" value="Sensor_kinase/Photoreceptor"/>
</dbReference>
<feature type="modified residue" description="4-aspartylphosphate" evidence="6">
    <location>
        <position position="58"/>
    </location>
</feature>
<feature type="domain" description="PAS" evidence="8">
    <location>
        <begin position="138"/>
        <end position="208"/>
    </location>
</feature>
<dbReference type="Gene3D" id="3.40.50.2300">
    <property type="match status" value="1"/>
</dbReference>
<dbReference type="CDD" id="cd00156">
    <property type="entry name" value="REC"/>
    <property type="match status" value="1"/>
</dbReference>
<reference evidence="10 11" key="1">
    <citation type="journal article" date="2019" name="Int. J. Syst. Evol. Microbiol.">
        <title>The Global Catalogue of Microorganisms (GCM) 10K type strain sequencing project: providing services to taxonomists for standard genome sequencing and annotation.</title>
        <authorList>
            <consortium name="The Broad Institute Genomics Platform"/>
            <consortium name="The Broad Institute Genome Sequencing Center for Infectious Disease"/>
            <person name="Wu L."/>
            <person name="Ma J."/>
        </authorList>
    </citation>
    <scope>NUCLEOTIDE SEQUENCE [LARGE SCALE GENOMIC DNA]</scope>
    <source>
        <strain evidence="10 11">CGMCC 1.10390</strain>
    </source>
</reference>
<dbReference type="SMART" id="SM00086">
    <property type="entry name" value="PAC"/>
    <property type="match status" value="2"/>
</dbReference>
<dbReference type="PROSITE" id="PS50110">
    <property type="entry name" value="RESPONSE_REGULATORY"/>
    <property type="match status" value="1"/>
</dbReference>
<dbReference type="SUPFAM" id="SSF52172">
    <property type="entry name" value="CheY-like"/>
    <property type="match status" value="1"/>
</dbReference>
<evidence type="ECO:0000259" key="8">
    <source>
        <dbReference type="PROSITE" id="PS50112"/>
    </source>
</evidence>
<evidence type="ECO:0000256" key="6">
    <source>
        <dbReference type="PROSITE-ProRule" id="PRU00169"/>
    </source>
</evidence>
<comment type="catalytic activity">
    <reaction evidence="1">
        <text>ATP + protein L-histidine = ADP + protein N-phospho-L-histidine.</text>
        <dbReference type="EC" id="2.7.13.3"/>
    </reaction>
</comment>
<dbReference type="PANTHER" id="PTHR43304:SF1">
    <property type="entry name" value="PAC DOMAIN-CONTAINING PROTEIN"/>
    <property type="match status" value="1"/>
</dbReference>
<dbReference type="InterPro" id="IPR000014">
    <property type="entry name" value="PAS"/>
</dbReference>
<evidence type="ECO:0000256" key="3">
    <source>
        <dbReference type="ARBA" id="ARBA00022553"/>
    </source>
</evidence>
<dbReference type="InterPro" id="IPR001789">
    <property type="entry name" value="Sig_transdc_resp-reg_receiver"/>
</dbReference>
<dbReference type="AlphaFoldDB" id="A0ABD6DKZ6"/>
<keyword evidence="4" id="KW-0808">Transferase</keyword>
<evidence type="ECO:0000313" key="10">
    <source>
        <dbReference type="EMBL" id="MFD1645758.1"/>
    </source>
</evidence>
<dbReference type="Gene3D" id="3.30.450.20">
    <property type="entry name" value="PAS domain"/>
    <property type="match status" value="2"/>
</dbReference>
<dbReference type="InterPro" id="IPR000700">
    <property type="entry name" value="PAS-assoc_C"/>
</dbReference>
<proteinExistence type="predicted"/>
<evidence type="ECO:0000259" key="9">
    <source>
        <dbReference type="PROSITE" id="PS50113"/>
    </source>
</evidence>
<evidence type="ECO:0000256" key="1">
    <source>
        <dbReference type="ARBA" id="ARBA00000085"/>
    </source>
</evidence>
<dbReference type="PANTHER" id="PTHR43304">
    <property type="entry name" value="PHYTOCHROME-LIKE PROTEIN CPH1"/>
    <property type="match status" value="1"/>
</dbReference>
<dbReference type="EC" id="2.7.13.3" evidence="2"/>
<keyword evidence="3 6" id="KW-0597">Phosphoprotein</keyword>
<dbReference type="CDD" id="cd00130">
    <property type="entry name" value="PAS"/>
    <property type="match status" value="2"/>
</dbReference>
<gene>
    <name evidence="10" type="ORF">ACFSBL_08695</name>
</gene>
<dbReference type="InterPro" id="IPR013656">
    <property type="entry name" value="PAS_4"/>
</dbReference>
<evidence type="ECO:0000313" key="11">
    <source>
        <dbReference type="Proteomes" id="UP001597034"/>
    </source>
</evidence>
<evidence type="ECO:0000259" key="7">
    <source>
        <dbReference type="PROSITE" id="PS50110"/>
    </source>
</evidence>
<dbReference type="PROSITE" id="PS50113">
    <property type="entry name" value="PAC"/>
    <property type="match status" value="1"/>
</dbReference>
<dbReference type="InterPro" id="IPR001610">
    <property type="entry name" value="PAC"/>
</dbReference>
<evidence type="ECO:0000256" key="4">
    <source>
        <dbReference type="ARBA" id="ARBA00022679"/>
    </source>
</evidence>
<dbReference type="RefSeq" id="WP_256398725.1">
    <property type="nucleotide sequence ID" value="NZ_JANHJR010000001.1"/>
</dbReference>
<evidence type="ECO:0000256" key="5">
    <source>
        <dbReference type="ARBA" id="ARBA00022777"/>
    </source>
</evidence>
<keyword evidence="5" id="KW-0418">Kinase</keyword>
<feature type="domain" description="PAC" evidence="9">
    <location>
        <begin position="212"/>
        <end position="263"/>
    </location>
</feature>
<dbReference type="Proteomes" id="UP001597034">
    <property type="component" value="Unassembled WGS sequence"/>
</dbReference>
<feature type="domain" description="Response regulatory" evidence="7">
    <location>
        <begin position="6"/>
        <end position="123"/>
    </location>
</feature>
<dbReference type="InterPro" id="IPR035965">
    <property type="entry name" value="PAS-like_dom_sf"/>
</dbReference>